<evidence type="ECO:0000256" key="11">
    <source>
        <dbReference type="ARBA" id="ARBA00023316"/>
    </source>
</evidence>
<dbReference type="PANTHER" id="PTHR21581:SF11">
    <property type="entry name" value="D-ALANYL-D-ALANINE CARBOXYPEPTIDASE DACA"/>
    <property type="match status" value="1"/>
</dbReference>
<dbReference type="SUPFAM" id="SSF56601">
    <property type="entry name" value="beta-lactamase/transpeptidase-like"/>
    <property type="match status" value="1"/>
</dbReference>
<evidence type="ECO:0000256" key="12">
    <source>
        <dbReference type="ARBA" id="ARBA00034000"/>
    </source>
</evidence>
<dbReference type="EMBL" id="CP098755">
    <property type="protein sequence ID" value="USG65821.1"/>
    <property type="molecule type" value="Genomic_DNA"/>
</dbReference>
<dbReference type="SUPFAM" id="SSF69189">
    <property type="entry name" value="Penicillin-binding protein associated domain"/>
    <property type="match status" value="1"/>
</dbReference>
<gene>
    <name evidence="16" type="ORF">NDK47_00100</name>
</gene>
<feature type="domain" description="Peptidase S11 D-Ala-D-Ala carboxypeptidase A C-terminal" evidence="15">
    <location>
        <begin position="311"/>
        <end position="414"/>
    </location>
</feature>
<proteinExistence type="inferred from homology"/>
<evidence type="ECO:0000256" key="6">
    <source>
        <dbReference type="ARBA" id="ARBA00022670"/>
    </source>
</evidence>
<dbReference type="InterPro" id="IPR012907">
    <property type="entry name" value="Peptidase_S11_C"/>
</dbReference>
<keyword evidence="5 16" id="KW-0121">Carboxypeptidase</keyword>
<dbReference type="InterPro" id="IPR015956">
    <property type="entry name" value="Peniciliin-bd_prot_C_sf"/>
</dbReference>
<keyword evidence="9" id="KW-0133">Cell shape</keyword>
<evidence type="ECO:0000256" key="1">
    <source>
        <dbReference type="ARBA" id="ARBA00003217"/>
    </source>
</evidence>
<keyword evidence="11" id="KW-0961">Cell wall biogenesis/degradation</keyword>
<evidence type="ECO:0000256" key="4">
    <source>
        <dbReference type="ARBA" id="ARBA00012448"/>
    </source>
</evidence>
<evidence type="ECO:0000256" key="14">
    <source>
        <dbReference type="SAM" id="SignalP"/>
    </source>
</evidence>
<comment type="similarity">
    <text evidence="3 13">Belongs to the peptidase S11 family.</text>
</comment>
<evidence type="ECO:0000313" key="17">
    <source>
        <dbReference type="Proteomes" id="UP001056500"/>
    </source>
</evidence>
<dbReference type="GO" id="GO:0004180">
    <property type="term" value="F:carboxypeptidase activity"/>
    <property type="evidence" value="ECO:0007669"/>
    <property type="project" value="UniProtKB-KW"/>
</dbReference>
<keyword evidence="8" id="KW-0378">Hydrolase</keyword>
<protein>
    <recommendedName>
        <fullName evidence="4">serine-type D-Ala-D-Ala carboxypeptidase</fullName>
        <ecNumber evidence="4">3.4.16.4</ecNumber>
    </recommendedName>
</protein>
<evidence type="ECO:0000313" key="16">
    <source>
        <dbReference type="EMBL" id="USG65821.1"/>
    </source>
</evidence>
<dbReference type="Gene3D" id="2.60.410.10">
    <property type="entry name" value="D-Ala-D-Ala carboxypeptidase, C-terminal domain"/>
    <property type="match status" value="1"/>
</dbReference>
<keyword evidence="10" id="KW-0573">Peptidoglycan synthesis</keyword>
<evidence type="ECO:0000256" key="9">
    <source>
        <dbReference type="ARBA" id="ARBA00022960"/>
    </source>
</evidence>
<reference evidence="16" key="1">
    <citation type="submission" date="2022-06" db="EMBL/GenBank/DDBJ databases">
        <title>Genome sequencing of Brevibacillus sp. BB3-R1.</title>
        <authorList>
            <person name="Heo J."/>
            <person name="Lee D."/>
            <person name="Won M."/>
            <person name="Han B.-H."/>
            <person name="Hong S.-B."/>
            <person name="Kwon S.-W."/>
        </authorList>
    </citation>
    <scope>NUCLEOTIDE SEQUENCE</scope>
    <source>
        <strain evidence="16">BB3-R1</strain>
    </source>
</reference>
<feature type="signal peptide" evidence="14">
    <location>
        <begin position="1"/>
        <end position="33"/>
    </location>
</feature>
<dbReference type="InterPro" id="IPR018044">
    <property type="entry name" value="Peptidase_S11"/>
</dbReference>
<organism evidence="16 17">
    <name type="scientific">Brevibacillus ruminantium</name>
    <dbReference type="NCBI Taxonomy" id="2950604"/>
    <lineage>
        <taxon>Bacteria</taxon>
        <taxon>Bacillati</taxon>
        <taxon>Bacillota</taxon>
        <taxon>Bacilli</taxon>
        <taxon>Bacillales</taxon>
        <taxon>Paenibacillaceae</taxon>
        <taxon>Brevibacillus</taxon>
    </lineage>
</organism>
<feature type="chain" id="PRO_5046604126" description="serine-type D-Ala-D-Ala carboxypeptidase" evidence="14">
    <location>
        <begin position="34"/>
        <end position="439"/>
    </location>
</feature>
<dbReference type="InterPro" id="IPR012338">
    <property type="entry name" value="Beta-lactam/transpept-like"/>
</dbReference>
<dbReference type="PANTHER" id="PTHR21581">
    <property type="entry name" value="D-ALANYL-D-ALANINE CARBOXYPEPTIDASE"/>
    <property type="match status" value="1"/>
</dbReference>
<accession>A0ABY4WG71</accession>
<evidence type="ECO:0000256" key="10">
    <source>
        <dbReference type="ARBA" id="ARBA00022984"/>
    </source>
</evidence>
<dbReference type="Pfam" id="PF00768">
    <property type="entry name" value="Peptidase_S11"/>
    <property type="match status" value="1"/>
</dbReference>
<dbReference type="RefSeq" id="WP_251872910.1">
    <property type="nucleotide sequence ID" value="NZ_CP098755.1"/>
</dbReference>
<evidence type="ECO:0000256" key="13">
    <source>
        <dbReference type="RuleBase" id="RU004016"/>
    </source>
</evidence>
<sequence>MKRRTWTKRLTGLFLSVAVFMTAWGSMSASAGAAPQADLQLAASSAILVEVSTGKVLYSSNPDQPLPPASMSKIMTEYLVNEAVKQKKISWDDKVPVSDYAFYIAKMPDSSGVYLNMGETHTVRELYKAMAVLSANDATVLLAEKIAGSEANFVAMMNKKAQELGMKNTKYLTSTGLPADELGPYSIKSDQKENLMSARDTAILARALIRDYPEALEISKIPRLTFRAGAPNEIKKANNNWMLPGLNNYYEGVDGLKTGYTMGAGYCFTGTASRDNMRLISVVMGAGGSNGNITKRFDETKKLFDYGFSNFKLTKQLDKGVQVAGFENAPVKNGVELTVPAVTADTVMTLSKIGTETKYTPAATFQDLTAPLKKDQVIGRVVFQEEGLKEGDFLQPEDMTNAGVNLVAGQDVEEASWIRLFFRSIIQFFGNIFSSITGK</sequence>
<name>A0ABY4WG71_9BACL</name>
<comment type="catalytic activity">
    <reaction evidence="12">
        <text>Preferential cleavage: (Ac)2-L-Lys-D-Ala-|-D-Ala. Also transpeptidation of peptidyl-alanyl moieties that are N-acyl substituents of D-alanine.</text>
        <dbReference type="EC" id="3.4.16.4"/>
    </reaction>
</comment>
<keyword evidence="7 14" id="KW-0732">Signal</keyword>
<dbReference type="Pfam" id="PF07943">
    <property type="entry name" value="PBP5_C"/>
    <property type="match status" value="1"/>
</dbReference>
<dbReference type="SMART" id="SM00936">
    <property type="entry name" value="PBP5_C"/>
    <property type="match status" value="1"/>
</dbReference>
<evidence type="ECO:0000256" key="5">
    <source>
        <dbReference type="ARBA" id="ARBA00022645"/>
    </source>
</evidence>
<comment type="function">
    <text evidence="1">Removes C-terminal D-alanyl residues from sugar-peptide cell wall precursors.</text>
</comment>
<evidence type="ECO:0000256" key="2">
    <source>
        <dbReference type="ARBA" id="ARBA00004752"/>
    </source>
</evidence>
<evidence type="ECO:0000259" key="15">
    <source>
        <dbReference type="SMART" id="SM00936"/>
    </source>
</evidence>
<dbReference type="InterPro" id="IPR001967">
    <property type="entry name" value="Peptidase_S11_N"/>
</dbReference>
<evidence type="ECO:0000256" key="7">
    <source>
        <dbReference type="ARBA" id="ARBA00022729"/>
    </source>
</evidence>
<dbReference type="Proteomes" id="UP001056500">
    <property type="component" value="Chromosome"/>
</dbReference>
<keyword evidence="17" id="KW-1185">Reference proteome</keyword>
<dbReference type="Gene3D" id="3.40.710.10">
    <property type="entry name" value="DD-peptidase/beta-lactamase superfamily"/>
    <property type="match status" value="1"/>
</dbReference>
<evidence type="ECO:0000256" key="8">
    <source>
        <dbReference type="ARBA" id="ARBA00022801"/>
    </source>
</evidence>
<evidence type="ECO:0000256" key="3">
    <source>
        <dbReference type="ARBA" id="ARBA00007164"/>
    </source>
</evidence>
<keyword evidence="6" id="KW-0645">Protease</keyword>
<comment type="pathway">
    <text evidence="2">Cell wall biogenesis; peptidoglycan biosynthesis.</text>
</comment>
<dbReference type="InterPro" id="IPR037167">
    <property type="entry name" value="Peptidase_S11_C_sf"/>
</dbReference>
<dbReference type="PRINTS" id="PR00725">
    <property type="entry name" value="DADACBPTASE1"/>
</dbReference>
<dbReference type="EC" id="3.4.16.4" evidence="4"/>